<accession>A0ABT9JKI2</accession>
<name>A0ABT9JKI2_9PAST</name>
<comment type="caution">
    <text evidence="1">The sequence shown here is derived from an EMBL/GenBank/DDBJ whole genome shotgun (WGS) entry which is preliminary data.</text>
</comment>
<dbReference type="InterPro" id="IPR009797">
    <property type="entry name" value="DUF1367"/>
</dbReference>
<protein>
    <submittedName>
        <fullName evidence="1">DUF1367 family protein</fullName>
    </submittedName>
</protein>
<sequence>MAKYQFIKVAGGTLVPANEIESEKLKRFKSNEQVEVEIRLNRNPQFHRKVFAFFNFCFHYWTTENTQWENLDTPAQFDEFRKNLTILAGYFETVTTIKGDVKYRARSLAFGEMDQEEFEQCYKALITAAIKSVFNNTKDENILNQLYAFFW</sequence>
<evidence type="ECO:0000313" key="2">
    <source>
        <dbReference type="Proteomes" id="UP001224812"/>
    </source>
</evidence>
<dbReference type="Pfam" id="PF07105">
    <property type="entry name" value="DUF1367"/>
    <property type="match status" value="2"/>
</dbReference>
<gene>
    <name evidence="1" type="ORF">QJT92_01225</name>
</gene>
<proteinExistence type="predicted"/>
<keyword evidence="2" id="KW-1185">Reference proteome</keyword>
<evidence type="ECO:0000313" key="1">
    <source>
        <dbReference type="EMBL" id="MDP8084554.1"/>
    </source>
</evidence>
<organism evidence="1 2">
    <name type="scientific">Phocoenobacter skyensis</name>
    <dbReference type="NCBI Taxonomy" id="97481"/>
    <lineage>
        <taxon>Bacteria</taxon>
        <taxon>Pseudomonadati</taxon>
        <taxon>Pseudomonadota</taxon>
        <taxon>Gammaproteobacteria</taxon>
        <taxon>Pasteurellales</taxon>
        <taxon>Pasteurellaceae</taxon>
        <taxon>Phocoenobacter</taxon>
    </lineage>
</organism>
<dbReference type="RefSeq" id="WP_306383721.1">
    <property type="nucleotide sequence ID" value="NZ_JASAVR010000001.1"/>
</dbReference>
<dbReference type="Proteomes" id="UP001224812">
    <property type="component" value="Unassembled WGS sequence"/>
</dbReference>
<reference evidence="1 2" key="1">
    <citation type="journal article" date="2023" name="Front. Microbiol.">
        <title>Phylogeography and host specificity of Pasteurellaceae pathogenic to sea-farmed fish in the north-east Atlantic.</title>
        <authorList>
            <person name="Gulla S."/>
            <person name="Colquhoun D.J."/>
            <person name="Olsen A.B."/>
            <person name="Spilsberg B."/>
            <person name="Lagesen K."/>
            <person name="Aakesson C.P."/>
            <person name="Strom S."/>
            <person name="Manji F."/>
            <person name="Birkbeck T.H."/>
            <person name="Nilsen H.K."/>
        </authorList>
    </citation>
    <scope>NUCLEOTIDE SEQUENCE [LARGE SCALE GENOMIC DNA]</scope>
    <source>
        <strain evidence="1 2">VIO11850</strain>
    </source>
</reference>
<dbReference type="EMBL" id="JASAVS010000001">
    <property type="protein sequence ID" value="MDP8084554.1"/>
    <property type="molecule type" value="Genomic_DNA"/>
</dbReference>